<sequence length="281" mass="30442">MNDILRFERRAPRVSVPLPPYQAVLAVDIVRYTRNPDLDQQILSQAVPRILEVAFQRSNLAEVWANRRFPQAAGDGYVIGAEPRNLPFLIHPLLGCLQETLEDARSQLAAHDRNLRLRLRASIDVGPLPDACEGGAADGIGGAMNHTHRLLDSDPVRDELDNADPDATLLAAIVSRRVYEDAVLGGFVGVPPSRFRAVHVDMPAKEFDAEGYLYIPFPTWRADAKGSRRAASDESEPAPATETGVAPDSGAAGGNHNSGNAQQIIQGQTFQGGITWNGGQK</sequence>
<keyword evidence="3" id="KW-1185">Reference proteome</keyword>
<evidence type="ECO:0000313" key="2">
    <source>
        <dbReference type="EMBL" id="MFC7329932.1"/>
    </source>
</evidence>
<evidence type="ECO:0000256" key="1">
    <source>
        <dbReference type="SAM" id="MobiDB-lite"/>
    </source>
</evidence>
<accession>A0ABW2KIZ0</accession>
<comment type="caution">
    <text evidence="2">The sequence shown here is derived from an EMBL/GenBank/DDBJ whole genome shotgun (WGS) entry which is preliminary data.</text>
</comment>
<proteinExistence type="predicted"/>
<organism evidence="2 3">
    <name type="scientific">Marinactinospora rubrisoli</name>
    <dbReference type="NCBI Taxonomy" id="2715399"/>
    <lineage>
        <taxon>Bacteria</taxon>
        <taxon>Bacillati</taxon>
        <taxon>Actinomycetota</taxon>
        <taxon>Actinomycetes</taxon>
        <taxon>Streptosporangiales</taxon>
        <taxon>Nocardiopsidaceae</taxon>
        <taxon>Marinactinospora</taxon>
    </lineage>
</organism>
<protein>
    <submittedName>
        <fullName evidence="2">Uncharacterized protein</fullName>
    </submittedName>
</protein>
<name>A0ABW2KIZ0_9ACTN</name>
<dbReference type="Proteomes" id="UP001596540">
    <property type="component" value="Unassembled WGS sequence"/>
</dbReference>
<dbReference type="RefSeq" id="WP_379872576.1">
    <property type="nucleotide sequence ID" value="NZ_JBHTBH010000009.1"/>
</dbReference>
<reference evidence="3" key="1">
    <citation type="journal article" date="2019" name="Int. J. Syst. Evol. Microbiol.">
        <title>The Global Catalogue of Microorganisms (GCM) 10K type strain sequencing project: providing services to taxonomists for standard genome sequencing and annotation.</title>
        <authorList>
            <consortium name="The Broad Institute Genomics Platform"/>
            <consortium name="The Broad Institute Genome Sequencing Center for Infectious Disease"/>
            <person name="Wu L."/>
            <person name="Ma J."/>
        </authorList>
    </citation>
    <scope>NUCLEOTIDE SEQUENCE [LARGE SCALE GENOMIC DNA]</scope>
    <source>
        <strain evidence="3">CGMCC 4.7382</strain>
    </source>
</reference>
<dbReference type="EMBL" id="JBHTBH010000009">
    <property type="protein sequence ID" value="MFC7329932.1"/>
    <property type="molecule type" value="Genomic_DNA"/>
</dbReference>
<feature type="region of interest" description="Disordered" evidence="1">
    <location>
        <begin position="226"/>
        <end position="281"/>
    </location>
</feature>
<feature type="compositionally biased region" description="Low complexity" evidence="1">
    <location>
        <begin position="254"/>
        <end position="274"/>
    </location>
</feature>
<evidence type="ECO:0000313" key="3">
    <source>
        <dbReference type="Proteomes" id="UP001596540"/>
    </source>
</evidence>
<gene>
    <name evidence="2" type="ORF">ACFQRF_19550</name>
</gene>